<organism evidence="1 2">
    <name type="scientific">Popillia japonica</name>
    <name type="common">Japanese beetle</name>
    <dbReference type="NCBI Taxonomy" id="7064"/>
    <lineage>
        <taxon>Eukaryota</taxon>
        <taxon>Metazoa</taxon>
        <taxon>Ecdysozoa</taxon>
        <taxon>Arthropoda</taxon>
        <taxon>Hexapoda</taxon>
        <taxon>Insecta</taxon>
        <taxon>Pterygota</taxon>
        <taxon>Neoptera</taxon>
        <taxon>Endopterygota</taxon>
        <taxon>Coleoptera</taxon>
        <taxon>Polyphaga</taxon>
        <taxon>Scarabaeiformia</taxon>
        <taxon>Scarabaeidae</taxon>
        <taxon>Rutelinae</taxon>
        <taxon>Popillia</taxon>
    </lineage>
</organism>
<sequence length="142" mass="16232">MLKSLLASDVEVSTFLKTMNFKDVSYNIGLSWQAISRDTIKNCWKKLTEPSIKDRPNVTISTLDAIRSNLFTNAEISNIRKVLDEPELTNTNDKMIIQSVCREKNSQEQMEDEIMIESTRDTAPMPQEVLAAMEIVMKRTES</sequence>
<dbReference type="AlphaFoldDB" id="A0AAW1KP79"/>
<evidence type="ECO:0000313" key="2">
    <source>
        <dbReference type="Proteomes" id="UP001458880"/>
    </source>
</evidence>
<evidence type="ECO:0000313" key="1">
    <source>
        <dbReference type="EMBL" id="KAK9722251.1"/>
    </source>
</evidence>
<name>A0AAW1KP79_POPJA</name>
<comment type="caution">
    <text evidence="1">The sequence shown here is derived from an EMBL/GenBank/DDBJ whole genome shotgun (WGS) entry which is preliminary data.</text>
</comment>
<keyword evidence="2" id="KW-1185">Reference proteome</keyword>
<reference evidence="1 2" key="1">
    <citation type="journal article" date="2024" name="BMC Genomics">
        <title>De novo assembly and annotation of Popillia japonica's genome with initial clues to its potential as an invasive pest.</title>
        <authorList>
            <person name="Cucini C."/>
            <person name="Boschi S."/>
            <person name="Funari R."/>
            <person name="Cardaioli E."/>
            <person name="Iannotti N."/>
            <person name="Marturano G."/>
            <person name="Paoli F."/>
            <person name="Bruttini M."/>
            <person name="Carapelli A."/>
            <person name="Frati F."/>
            <person name="Nardi F."/>
        </authorList>
    </citation>
    <scope>NUCLEOTIDE SEQUENCE [LARGE SCALE GENOMIC DNA]</scope>
    <source>
        <strain evidence="1">DMR45628</strain>
    </source>
</reference>
<proteinExistence type="predicted"/>
<accession>A0AAW1KP79</accession>
<protein>
    <submittedName>
        <fullName evidence="1">Uncharacterized protein</fullName>
    </submittedName>
</protein>
<dbReference type="EMBL" id="JASPKY010000190">
    <property type="protein sequence ID" value="KAK9722251.1"/>
    <property type="molecule type" value="Genomic_DNA"/>
</dbReference>
<gene>
    <name evidence="1" type="ORF">QE152_g19771</name>
</gene>
<dbReference type="Proteomes" id="UP001458880">
    <property type="component" value="Unassembled WGS sequence"/>
</dbReference>